<dbReference type="InterPro" id="IPR001054">
    <property type="entry name" value="A/G_cyclase"/>
</dbReference>
<dbReference type="GO" id="GO:0004383">
    <property type="term" value="F:guanylate cyclase activity"/>
    <property type="evidence" value="ECO:0007669"/>
    <property type="project" value="TreeGrafter"/>
</dbReference>
<feature type="transmembrane region" description="Helical" evidence="7">
    <location>
        <begin position="294"/>
        <end position="314"/>
    </location>
</feature>
<feature type="transmembrane region" description="Helical" evidence="7">
    <location>
        <begin position="252"/>
        <end position="274"/>
    </location>
</feature>
<dbReference type="InterPro" id="IPR029787">
    <property type="entry name" value="Nucleotide_cyclase"/>
</dbReference>
<feature type="transmembrane region" description="Helical" evidence="7">
    <location>
        <begin position="352"/>
        <end position="373"/>
    </location>
</feature>
<keyword evidence="6" id="KW-0456">Lyase</keyword>
<accession>A0A1J4JPU8</accession>
<dbReference type="GO" id="GO:0035556">
    <property type="term" value="P:intracellular signal transduction"/>
    <property type="evidence" value="ECO:0007669"/>
    <property type="project" value="InterPro"/>
</dbReference>
<evidence type="ECO:0000256" key="6">
    <source>
        <dbReference type="ARBA" id="ARBA00023239"/>
    </source>
</evidence>
<keyword evidence="5 7" id="KW-0472">Membrane</keyword>
<proteinExistence type="predicted"/>
<dbReference type="GO" id="GO:0005886">
    <property type="term" value="C:plasma membrane"/>
    <property type="evidence" value="ECO:0007669"/>
    <property type="project" value="TreeGrafter"/>
</dbReference>
<evidence type="ECO:0000256" key="7">
    <source>
        <dbReference type="SAM" id="Phobius"/>
    </source>
</evidence>
<dbReference type="Proteomes" id="UP000179807">
    <property type="component" value="Unassembled WGS sequence"/>
</dbReference>
<keyword evidence="2 7" id="KW-0812">Transmembrane</keyword>
<feature type="transmembrane region" description="Helical" evidence="7">
    <location>
        <begin position="929"/>
        <end position="948"/>
    </location>
</feature>
<dbReference type="GO" id="GO:0007168">
    <property type="term" value="P:receptor guanylyl cyclase signaling pathway"/>
    <property type="evidence" value="ECO:0007669"/>
    <property type="project" value="TreeGrafter"/>
</dbReference>
<keyword evidence="3" id="KW-0547">Nucleotide-binding</keyword>
<feature type="domain" description="PAS" evidence="8">
    <location>
        <begin position="1303"/>
        <end position="1361"/>
    </location>
</feature>
<dbReference type="VEuPathDB" id="TrichDB:TRFO_32897"/>
<dbReference type="Gene3D" id="3.30.70.1230">
    <property type="entry name" value="Nucleotide cyclase"/>
    <property type="match status" value="1"/>
</dbReference>
<dbReference type="Pfam" id="PF13426">
    <property type="entry name" value="PAS_9"/>
    <property type="match status" value="1"/>
</dbReference>
<evidence type="ECO:0000313" key="11">
    <source>
        <dbReference type="Proteomes" id="UP000179807"/>
    </source>
</evidence>
<comment type="caution">
    <text evidence="10">The sequence shown here is derived from an EMBL/GenBank/DDBJ whole genome shotgun (WGS) entry which is preliminary data.</text>
</comment>
<dbReference type="PROSITE" id="PS50125">
    <property type="entry name" value="GUANYLATE_CYCLASE_2"/>
    <property type="match status" value="1"/>
</dbReference>
<evidence type="ECO:0000256" key="2">
    <source>
        <dbReference type="ARBA" id="ARBA00022692"/>
    </source>
</evidence>
<dbReference type="Gene3D" id="3.30.450.20">
    <property type="entry name" value="PAS domain"/>
    <property type="match status" value="1"/>
</dbReference>
<dbReference type="InterPro" id="IPR050401">
    <property type="entry name" value="Cyclic_nucleotide_synthase"/>
</dbReference>
<evidence type="ECO:0000256" key="1">
    <source>
        <dbReference type="ARBA" id="ARBA00004370"/>
    </source>
</evidence>
<name>A0A1J4JPU8_9EUKA</name>
<dbReference type="OrthoDB" id="6127067at2759"/>
<dbReference type="NCBIfam" id="TIGR00229">
    <property type="entry name" value="sensory_box"/>
    <property type="match status" value="1"/>
</dbReference>
<keyword evidence="11" id="KW-1185">Reference proteome</keyword>
<dbReference type="PANTHER" id="PTHR11920">
    <property type="entry name" value="GUANYLYL CYCLASE"/>
    <property type="match status" value="1"/>
</dbReference>
<dbReference type="EMBL" id="MLAK01000955">
    <property type="protein sequence ID" value="OHT00440.1"/>
    <property type="molecule type" value="Genomic_DNA"/>
</dbReference>
<dbReference type="PROSITE" id="PS50112">
    <property type="entry name" value="PAS"/>
    <property type="match status" value="1"/>
</dbReference>
<dbReference type="GO" id="GO:0004016">
    <property type="term" value="F:adenylate cyclase activity"/>
    <property type="evidence" value="ECO:0007669"/>
    <property type="project" value="TreeGrafter"/>
</dbReference>
<evidence type="ECO:0000256" key="3">
    <source>
        <dbReference type="ARBA" id="ARBA00022741"/>
    </source>
</evidence>
<feature type="transmembrane region" description="Helical" evidence="7">
    <location>
        <begin position="321"/>
        <end position="340"/>
    </location>
</feature>
<dbReference type="GeneID" id="94843458"/>
<feature type="domain" description="Guanylate cyclase" evidence="9">
    <location>
        <begin position="1480"/>
        <end position="1612"/>
    </location>
</feature>
<dbReference type="GO" id="GO:0001653">
    <property type="term" value="F:peptide receptor activity"/>
    <property type="evidence" value="ECO:0007669"/>
    <property type="project" value="TreeGrafter"/>
</dbReference>
<keyword evidence="4 7" id="KW-1133">Transmembrane helix</keyword>
<feature type="transmembrane region" description="Helical" evidence="7">
    <location>
        <begin position="122"/>
        <end position="141"/>
    </location>
</feature>
<dbReference type="SMART" id="SM00044">
    <property type="entry name" value="CYCc"/>
    <property type="match status" value="1"/>
</dbReference>
<sequence length="1667" mass="188816">MLFSGIESDFKSKSDVRKLVNCYQFQRSLFSIKRFLRIYKLLCSQFPENNFIKYNFFKGALKQNRFLVMTSNTSSATAGNSSIALSEERFHGVLDISKKRLLRRTFFEYIHYIYSQYRPRQYFLIVISFWRCLQFLIPGFFGGNTELYPKGELIRSIIGAFTIINQIVPATIESYYYPIFAGVYIAVYALYLFISTACIIMLDKTGKIPTFLCAFLVIFYEGPWLVMQPIIFTVSGNQIGRKFILEKDTGDAVTWIFFILVLLMHVLITILSSGSTTVSLTFRPTSLSSYHFKTQVLIMQCACLLGFISGINPFCSRSVRFVLIVILMILNVVSLLPYFGHFSIIKESQLSFYVSNILLSMFGSLIVLICEIIEKPVPPITLLIDVLVLVLSYITFIIFHKKHIIKSIRQLEAIEADQDSFRENKLHPFIALKLGIIGFSQSHPFVLTWDYFRLLNEKYPRYEPIYVIWARFVSAFPEEIGQLLMIDKIIKKLKLHKDYIAHFRSQIVFLARQREGSMTHVLKRKINNSMREIQFAKNRLRHFWECVIQGNIVDMQAAAAAAQESVQNAEFDLLHLLNSYPNNQYVARIFSRFLLNVKGDRLEYKVWHQHCDTLKSGQKINPDMAQQETLALFPNILATTVQKQNLTIVTGLFGESTTSVPSISSSSIRLDDDDEDQSVLLSSVRESIRRMKIPAISCTRVLLAIYIVIFLVICIPALIIIYFIRAGDQIDIVYLISYASELRISVSNLALVSSLYISDVLKISLNPAYTPDLNNLNETTPYLGSSTDRKIQISTLMDSVDKFLDDIREITKFNFDKHPMVGTAHSYVFDSIHSVRSVTNVKDDGTFSWTDEKKSAESAIISIRNTANKIVAITDIDEMKSFLKLGDMSNMFINLNVSNDGLDNFCYQLSDYVIDNIHGVNKFITIASYVTYGIVAVLTIIMIIYVNVEIRREKRIIVKAFLTLPKHIISKIVDTLKISGQQEVECDTSNSEIGEIQRNKQEENFLALLGTTSTASSVIFNGITVVALVILLAAAISCVLIYLATYWMKDSSKVINYAAPDANYFLSCVSNFVMSILTYYRLVFHDLGFGLITDSDRSLIVNLGKYYINVGTIQYFGVIYGNESLGLTELCKFDASMAETLSSYGNPDSLLETLSLHGVYSNLSPDSLVVFFSIQMPRLFVVGEFESQYIGSTVTYLSEMILNHIFDNFYAPISRDIPEITRGLFNNKLTNYVIYVLLFYILIIIFLFIAFIIIAKLNNNLKWMTETLLQCPPEVLMNSKQILRLITGRFKEKRRFLKSGEQGDMYFETLIDKFIDAVIFVKPDLTITSVNPATSRIIGMEPEAMIGQHLTHILKDTEDHQGGIVEFIEQLKDALAGRRSLNINCNIEVIKSDGSTVNLNINTTALTKKGIVENLLEIKLPLKSITIVARDISQSVRSKKLLKEERARSDGLLRHILPPMVVDSLQRGEKEVSFAVTSATIVFIDIVEFTPWCASNTATTVMSTLNRMFKEFDWILSLHPTLTKMKCIGDCYMAAGGIFDDPNIPSLHAKEMTHFGCLAIKAILKINSEIGQSLRIRVGINTGGPIAAGVLGVDRPTFEIFGPTINMAQQMEHHGVPMMVHVSRAVYELIFGGEFHIRERGEIEVKNGTVMTYLVDPANVPYPKGGP</sequence>
<dbReference type="InterPro" id="IPR035965">
    <property type="entry name" value="PAS-like_dom_sf"/>
</dbReference>
<feature type="transmembrane region" description="Helical" evidence="7">
    <location>
        <begin position="701"/>
        <end position="723"/>
    </location>
</feature>
<protein>
    <recommendedName>
        <fullName evidence="12">Adenylate and Guanylate cyclase catalytic domain containing protein</fullName>
    </recommendedName>
</protein>
<feature type="transmembrane region" description="Helical" evidence="7">
    <location>
        <begin position="1018"/>
        <end position="1044"/>
    </location>
</feature>
<dbReference type="CDD" id="cd00130">
    <property type="entry name" value="PAS"/>
    <property type="match status" value="1"/>
</dbReference>
<dbReference type="CDD" id="cd07302">
    <property type="entry name" value="CHD"/>
    <property type="match status" value="1"/>
</dbReference>
<dbReference type="SMART" id="SM00091">
    <property type="entry name" value="PAS"/>
    <property type="match status" value="1"/>
</dbReference>
<evidence type="ECO:0000259" key="8">
    <source>
        <dbReference type="PROSITE" id="PS50112"/>
    </source>
</evidence>
<dbReference type="GO" id="GO:0000166">
    <property type="term" value="F:nucleotide binding"/>
    <property type="evidence" value="ECO:0007669"/>
    <property type="project" value="UniProtKB-KW"/>
</dbReference>
<evidence type="ECO:0000256" key="4">
    <source>
        <dbReference type="ARBA" id="ARBA00022989"/>
    </source>
</evidence>
<evidence type="ECO:0008006" key="12">
    <source>
        <dbReference type="Google" id="ProtNLM"/>
    </source>
</evidence>
<organism evidence="10 11">
    <name type="scientific">Tritrichomonas foetus</name>
    <dbReference type="NCBI Taxonomy" id="1144522"/>
    <lineage>
        <taxon>Eukaryota</taxon>
        <taxon>Metamonada</taxon>
        <taxon>Parabasalia</taxon>
        <taxon>Tritrichomonadida</taxon>
        <taxon>Tritrichomonadidae</taxon>
        <taxon>Tritrichomonas</taxon>
    </lineage>
</organism>
<evidence type="ECO:0000313" key="10">
    <source>
        <dbReference type="EMBL" id="OHT00440.1"/>
    </source>
</evidence>
<dbReference type="Pfam" id="PF00211">
    <property type="entry name" value="Guanylate_cyc"/>
    <property type="match status" value="1"/>
</dbReference>
<comment type="subcellular location">
    <subcellularLocation>
        <location evidence="1">Membrane</location>
    </subcellularLocation>
</comment>
<feature type="transmembrane region" description="Helical" evidence="7">
    <location>
        <begin position="380"/>
        <end position="399"/>
    </location>
</feature>
<feature type="transmembrane region" description="Helical" evidence="7">
    <location>
        <begin position="208"/>
        <end position="231"/>
    </location>
</feature>
<dbReference type="SUPFAM" id="SSF55073">
    <property type="entry name" value="Nucleotide cyclase"/>
    <property type="match status" value="1"/>
</dbReference>
<dbReference type="InterPro" id="IPR000014">
    <property type="entry name" value="PAS"/>
</dbReference>
<dbReference type="RefSeq" id="XP_068353576.1">
    <property type="nucleotide sequence ID" value="XM_068508754.1"/>
</dbReference>
<dbReference type="SUPFAM" id="SSF55785">
    <property type="entry name" value="PYP-like sensor domain (PAS domain)"/>
    <property type="match status" value="1"/>
</dbReference>
<feature type="transmembrane region" description="Helical" evidence="7">
    <location>
        <begin position="179"/>
        <end position="202"/>
    </location>
</feature>
<evidence type="ECO:0000259" key="9">
    <source>
        <dbReference type="PROSITE" id="PS50125"/>
    </source>
</evidence>
<evidence type="ECO:0000256" key="5">
    <source>
        <dbReference type="ARBA" id="ARBA00023136"/>
    </source>
</evidence>
<feature type="transmembrane region" description="Helical" evidence="7">
    <location>
        <begin position="1064"/>
        <end position="1082"/>
    </location>
</feature>
<dbReference type="PANTHER" id="PTHR11920:SF335">
    <property type="entry name" value="GUANYLATE CYCLASE"/>
    <property type="match status" value="1"/>
</dbReference>
<reference evidence="10" key="1">
    <citation type="submission" date="2016-10" db="EMBL/GenBank/DDBJ databases">
        <authorList>
            <person name="Benchimol M."/>
            <person name="Almeida L.G."/>
            <person name="Vasconcelos A.T."/>
            <person name="Perreira-Neves A."/>
            <person name="Rosa I.A."/>
            <person name="Tasca T."/>
            <person name="Bogo M.R."/>
            <person name="de Souza W."/>
        </authorList>
    </citation>
    <scope>NUCLEOTIDE SEQUENCE [LARGE SCALE GENOMIC DNA]</scope>
    <source>
        <strain evidence="10">K</strain>
    </source>
</reference>
<feature type="transmembrane region" description="Helical" evidence="7">
    <location>
        <begin position="1232"/>
        <end position="1255"/>
    </location>
</feature>
<gene>
    <name evidence="10" type="ORF">TRFO_32897</name>
</gene>